<keyword evidence="2" id="KW-1185">Reference proteome</keyword>
<dbReference type="AlphaFoldDB" id="A0A0K1Q0U9"/>
<protein>
    <recommendedName>
        <fullName evidence="3">Alpha/beta hydrolase</fullName>
    </recommendedName>
</protein>
<dbReference type="InterPro" id="IPR029058">
    <property type="entry name" value="AB_hydrolase_fold"/>
</dbReference>
<dbReference type="EMBL" id="CP012333">
    <property type="protein sequence ID" value="AKU99410.1"/>
    <property type="molecule type" value="Genomic_DNA"/>
</dbReference>
<organism evidence="1 2">
    <name type="scientific">Labilithrix luteola</name>
    <dbReference type="NCBI Taxonomy" id="1391654"/>
    <lineage>
        <taxon>Bacteria</taxon>
        <taxon>Pseudomonadati</taxon>
        <taxon>Myxococcota</taxon>
        <taxon>Polyangia</taxon>
        <taxon>Polyangiales</taxon>
        <taxon>Labilitrichaceae</taxon>
        <taxon>Labilithrix</taxon>
    </lineage>
</organism>
<dbReference type="STRING" id="1391654.AKJ09_06074"/>
<proteinExistence type="predicted"/>
<evidence type="ECO:0000313" key="1">
    <source>
        <dbReference type="EMBL" id="AKU99410.1"/>
    </source>
</evidence>
<evidence type="ECO:0008006" key="3">
    <source>
        <dbReference type="Google" id="ProtNLM"/>
    </source>
</evidence>
<reference evidence="1 2" key="1">
    <citation type="submission" date="2015-08" db="EMBL/GenBank/DDBJ databases">
        <authorList>
            <person name="Babu N.S."/>
            <person name="Beckwith C.J."/>
            <person name="Beseler K.G."/>
            <person name="Brison A."/>
            <person name="Carone J.V."/>
            <person name="Caskin T.P."/>
            <person name="Diamond M."/>
            <person name="Durham M.E."/>
            <person name="Foxe J.M."/>
            <person name="Go M."/>
            <person name="Henderson B.A."/>
            <person name="Jones I.B."/>
            <person name="McGettigan J.A."/>
            <person name="Micheletti S.J."/>
            <person name="Nasrallah M.E."/>
            <person name="Ortiz D."/>
            <person name="Piller C.R."/>
            <person name="Privatt S.R."/>
            <person name="Schneider S.L."/>
            <person name="Sharp S."/>
            <person name="Smith T.C."/>
            <person name="Stanton J.D."/>
            <person name="Ullery H.E."/>
            <person name="Wilson R.J."/>
            <person name="Serrano M.G."/>
            <person name="Buck G."/>
            <person name="Lee V."/>
            <person name="Wang Y."/>
            <person name="Carvalho R."/>
            <person name="Voegtly L."/>
            <person name="Shi R."/>
            <person name="Duckworth R."/>
            <person name="Johnson A."/>
            <person name="Loviza R."/>
            <person name="Walstead R."/>
            <person name="Shah Z."/>
            <person name="Kiflezghi M."/>
            <person name="Wade K."/>
            <person name="Ball S.L."/>
            <person name="Bradley K.W."/>
            <person name="Asai D.J."/>
            <person name="Bowman C.A."/>
            <person name="Russell D.A."/>
            <person name="Pope W.H."/>
            <person name="Jacobs-Sera D."/>
            <person name="Hendrix R.W."/>
            <person name="Hatfull G.F."/>
        </authorList>
    </citation>
    <scope>NUCLEOTIDE SEQUENCE [LARGE SCALE GENOMIC DNA]</scope>
    <source>
        <strain evidence="1 2">DSM 27648</strain>
    </source>
</reference>
<dbReference type="KEGG" id="llu:AKJ09_06074"/>
<dbReference type="SUPFAM" id="SSF53474">
    <property type="entry name" value="alpha/beta-Hydrolases"/>
    <property type="match status" value="1"/>
</dbReference>
<gene>
    <name evidence="1" type="ORF">AKJ09_06074</name>
</gene>
<sequence length="333" mass="36286">MRLRENARADGLRPVSLNARPLLRLAGRLAMGLMTLAAACSREQPPARPADVGTHARTPRISVVETPTQFENTTPYRANLGNGAELFLPPWFAPRAGRYDLIVHFHGLGKLQESNLEHTKLDAAVVSVNHGVGTDAYGNAFKDPRAFADLVAAAEEEIDKSTRAHGAKLGRIALSAWSAGFVSISKILNDPVNVERIDAVLLADGFFTSFIDEKKHRMNVTPLEKFARIADSASRDEKLFAITHSSIPTSGYPSVTETVAKLLEMTGSAKIPLDTTGPGPMHALYGVDQGSFHVKGYEGVLAGDHIRQITSMGETLWPYLKTRWDRPRLDAAK</sequence>
<name>A0A0K1Q0U9_9BACT</name>
<evidence type="ECO:0000313" key="2">
    <source>
        <dbReference type="Proteomes" id="UP000064967"/>
    </source>
</evidence>
<dbReference type="Proteomes" id="UP000064967">
    <property type="component" value="Chromosome"/>
</dbReference>
<accession>A0A0K1Q0U9</accession>
<dbReference type="Gene3D" id="3.40.50.1820">
    <property type="entry name" value="alpha/beta hydrolase"/>
    <property type="match status" value="1"/>
</dbReference>